<dbReference type="EMBL" id="KK198754">
    <property type="protein sequence ID" value="KCW87184.1"/>
    <property type="molecule type" value="Genomic_DNA"/>
</dbReference>
<evidence type="ECO:0000256" key="1">
    <source>
        <dbReference type="SAM" id="MobiDB-lite"/>
    </source>
</evidence>
<name>A0A059D9K8_EUCGR</name>
<dbReference type="Gramene" id="KCW87184">
    <property type="protein sequence ID" value="KCW87184"/>
    <property type="gene ID" value="EUGRSUZ_B03710"/>
</dbReference>
<sequence>MSPRRFDARRGGAARDHAKPRRYRRALLSFIAGASEVQGRERVRCEVERDGDRRRREGKGREGGWRRFLLFRGEEPPGNGKRNDPFERSPKKREILAFSFLINKVTIRNIVNNRIFDK</sequence>
<dbReference type="AlphaFoldDB" id="A0A059D9K8"/>
<organism evidence="2">
    <name type="scientific">Eucalyptus grandis</name>
    <name type="common">Flooded gum</name>
    <dbReference type="NCBI Taxonomy" id="71139"/>
    <lineage>
        <taxon>Eukaryota</taxon>
        <taxon>Viridiplantae</taxon>
        <taxon>Streptophyta</taxon>
        <taxon>Embryophyta</taxon>
        <taxon>Tracheophyta</taxon>
        <taxon>Spermatophyta</taxon>
        <taxon>Magnoliopsida</taxon>
        <taxon>eudicotyledons</taxon>
        <taxon>Gunneridae</taxon>
        <taxon>Pentapetalae</taxon>
        <taxon>rosids</taxon>
        <taxon>malvids</taxon>
        <taxon>Myrtales</taxon>
        <taxon>Myrtaceae</taxon>
        <taxon>Myrtoideae</taxon>
        <taxon>Eucalypteae</taxon>
        <taxon>Eucalyptus</taxon>
    </lineage>
</organism>
<feature type="region of interest" description="Disordered" evidence="1">
    <location>
        <begin position="1"/>
        <end position="20"/>
    </location>
</feature>
<gene>
    <name evidence="2" type="ORF">EUGRSUZ_B03710</name>
</gene>
<reference evidence="2" key="1">
    <citation type="submission" date="2013-07" db="EMBL/GenBank/DDBJ databases">
        <title>The genome of Eucalyptus grandis.</title>
        <authorList>
            <person name="Schmutz J."/>
            <person name="Hayes R."/>
            <person name="Myburg A."/>
            <person name="Tuskan G."/>
            <person name="Grattapaglia D."/>
            <person name="Rokhsar D.S."/>
        </authorList>
    </citation>
    <scope>NUCLEOTIDE SEQUENCE</scope>
    <source>
        <tissue evidence="2">Leaf extractions</tissue>
    </source>
</reference>
<accession>A0A059D9K8</accession>
<feature type="compositionally biased region" description="Basic and acidic residues" evidence="1">
    <location>
        <begin position="1"/>
        <end position="17"/>
    </location>
</feature>
<proteinExistence type="predicted"/>
<protein>
    <submittedName>
        <fullName evidence="2">Uncharacterized protein</fullName>
    </submittedName>
</protein>
<dbReference type="InParanoid" id="A0A059D9K8"/>
<evidence type="ECO:0000313" key="2">
    <source>
        <dbReference type="EMBL" id="KCW87184.1"/>
    </source>
</evidence>